<organism evidence="1 2">
    <name type="scientific">Dolichospermum compactum NIES-806</name>
    <dbReference type="NCBI Taxonomy" id="1973481"/>
    <lineage>
        <taxon>Bacteria</taxon>
        <taxon>Bacillati</taxon>
        <taxon>Cyanobacteriota</taxon>
        <taxon>Cyanophyceae</taxon>
        <taxon>Nostocales</taxon>
        <taxon>Aphanizomenonaceae</taxon>
        <taxon>Dolichospermum</taxon>
        <taxon>Dolichospermum compactum</taxon>
    </lineage>
</organism>
<dbReference type="EMBL" id="AP018316">
    <property type="protein sequence ID" value="BAZ86978.1"/>
    <property type="molecule type" value="Genomic_DNA"/>
</dbReference>
<sequence>MLISVRAISEAELNLAIVRNPLVVNVGTTVMEAIARMSGVRSVCSVDQTTGSQYG</sequence>
<accession>A0A1Z4V6A8</accession>
<dbReference type="AlphaFoldDB" id="A0A1Z4V6A8"/>
<keyword evidence="2" id="KW-1185">Reference proteome</keyword>
<dbReference type="RefSeq" id="WP_157750001.1">
    <property type="nucleotide sequence ID" value="NZ_AP018316.1"/>
</dbReference>
<reference evidence="1 2" key="1">
    <citation type="submission" date="2017-06" db="EMBL/GenBank/DDBJ databases">
        <title>Genome sequencing of cyanobaciteial culture collection at National Institute for Environmental Studies (NIES).</title>
        <authorList>
            <person name="Hirose Y."/>
            <person name="Shimura Y."/>
            <person name="Fujisawa T."/>
            <person name="Nakamura Y."/>
            <person name="Kawachi M."/>
        </authorList>
    </citation>
    <scope>NUCLEOTIDE SEQUENCE [LARGE SCALE GENOMIC DNA]</scope>
    <source>
        <strain evidence="1 2">NIES-806</strain>
    </source>
</reference>
<protein>
    <submittedName>
        <fullName evidence="1">Multi-sensor hybrid histidine kinase</fullName>
    </submittedName>
</protein>
<proteinExistence type="predicted"/>
<evidence type="ECO:0000313" key="1">
    <source>
        <dbReference type="EMBL" id="BAZ86978.1"/>
    </source>
</evidence>
<dbReference type="Proteomes" id="UP000218702">
    <property type="component" value="Chromosome"/>
</dbReference>
<dbReference type="KEGG" id="dcm:NIES806_31960"/>
<evidence type="ECO:0000313" key="2">
    <source>
        <dbReference type="Proteomes" id="UP000218702"/>
    </source>
</evidence>
<gene>
    <name evidence="1" type="ORF">NIES806_31960</name>
</gene>
<name>A0A1Z4V6A8_9CYAN</name>
<keyword evidence="1" id="KW-0418">Kinase</keyword>
<keyword evidence="1" id="KW-0808">Transferase</keyword>
<dbReference type="GO" id="GO:0016301">
    <property type="term" value="F:kinase activity"/>
    <property type="evidence" value="ECO:0007669"/>
    <property type="project" value="UniProtKB-KW"/>
</dbReference>